<evidence type="ECO:0000313" key="7">
    <source>
        <dbReference type="Proteomes" id="UP000239720"/>
    </source>
</evidence>
<accession>A0A2S8R6K5</accession>
<protein>
    <submittedName>
        <fullName evidence="6">Multidrug ABC transporter ATP-binding protein</fullName>
    </submittedName>
</protein>
<dbReference type="GO" id="GO:0016887">
    <property type="term" value="F:ATP hydrolysis activity"/>
    <property type="evidence" value="ECO:0007669"/>
    <property type="project" value="InterPro"/>
</dbReference>
<dbReference type="Proteomes" id="UP000239720">
    <property type="component" value="Unassembled WGS sequence"/>
</dbReference>
<evidence type="ECO:0000256" key="1">
    <source>
        <dbReference type="ARBA" id="ARBA00005417"/>
    </source>
</evidence>
<dbReference type="InterPro" id="IPR003593">
    <property type="entry name" value="AAA+_ATPase"/>
</dbReference>
<dbReference type="PROSITE" id="PS50893">
    <property type="entry name" value="ABC_TRANSPORTER_2"/>
    <property type="match status" value="1"/>
</dbReference>
<evidence type="ECO:0000313" key="6">
    <source>
        <dbReference type="EMBL" id="PQQ65413.1"/>
    </source>
</evidence>
<keyword evidence="3" id="KW-0547">Nucleotide-binding</keyword>
<evidence type="ECO:0000256" key="4">
    <source>
        <dbReference type="ARBA" id="ARBA00022840"/>
    </source>
</evidence>
<evidence type="ECO:0000256" key="3">
    <source>
        <dbReference type="ARBA" id="ARBA00022741"/>
    </source>
</evidence>
<evidence type="ECO:0000256" key="2">
    <source>
        <dbReference type="ARBA" id="ARBA00022448"/>
    </source>
</evidence>
<gene>
    <name evidence="6" type="ORF">B9R14_00570</name>
</gene>
<dbReference type="GO" id="GO:0005524">
    <property type="term" value="F:ATP binding"/>
    <property type="evidence" value="ECO:0007669"/>
    <property type="project" value="UniProtKB-KW"/>
</dbReference>
<name>A0A2S8R6K5_9FIRM</name>
<feature type="domain" description="ABC transporter" evidence="5">
    <location>
        <begin position="12"/>
        <end position="224"/>
    </location>
</feature>
<keyword evidence="4 6" id="KW-0067">ATP-binding</keyword>
<dbReference type="InterPro" id="IPR003439">
    <property type="entry name" value="ABC_transporter-like_ATP-bd"/>
</dbReference>
<dbReference type="SUPFAM" id="SSF52540">
    <property type="entry name" value="P-loop containing nucleoside triphosphate hydrolases"/>
    <property type="match status" value="1"/>
</dbReference>
<dbReference type="PROSITE" id="PS00211">
    <property type="entry name" value="ABC_TRANSPORTER_1"/>
    <property type="match status" value="1"/>
</dbReference>
<dbReference type="PANTHER" id="PTHR43335">
    <property type="entry name" value="ABC TRANSPORTER, ATP-BINDING PROTEIN"/>
    <property type="match status" value="1"/>
</dbReference>
<organism evidence="6 7">
    <name type="scientific">Acetivibrio saccincola</name>
    <dbReference type="NCBI Taxonomy" id="1677857"/>
    <lineage>
        <taxon>Bacteria</taxon>
        <taxon>Bacillati</taxon>
        <taxon>Bacillota</taxon>
        <taxon>Clostridia</taxon>
        <taxon>Eubacteriales</taxon>
        <taxon>Oscillospiraceae</taxon>
        <taxon>Acetivibrio</taxon>
    </lineage>
</organism>
<dbReference type="AlphaFoldDB" id="A0A2S8R6K5"/>
<keyword evidence="2" id="KW-0813">Transport</keyword>
<comment type="similarity">
    <text evidence="1">Belongs to the ABC transporter superfamily.</text>
</comment>
<dbReference type="InterPro" id="IPR027417">
    <property type="entry name" value="P-loop_NTPase"/>
</dbReference>
<dbReference type="Pfam" id="PF00005">
    <property type="entry name" value="ABC_tran"/>
    <property type="match status" value="1"/>
</dbReference>
<dbReference type="PANTHER" id="PTHR43335:SF4">
    <property type="entry name" value="ABC TRANSPORTER, ATP-BINDING PROTEIN"/>
    <property type="match status" value="1"/>
</dbReference>
<dbReference type="SMART" id="SM00382">
    <property type="entry name" value="AAA"/>
    <property type="match status" value="1"/>
</dbReference>
<comment type="caution">
    <text evidence="6">The sequence shown here is derived from an EMBL/GenBank/DDBJ whole genome shotgun (WGS) entry which is preliminary data.</text>
</comment>
<evidence type="ECO:0000259" key="5">
    <source>
        <dbReference type="PROSITE" id="PS50893"/>
    </source>
</evidence>
<dbReference type="InterPro" id="IPR017871">
    <property type="entry name" value="ABC_transporter-like_CS"/>
</dbReference>
<sequence length="225" mass="25554">MRKRRRKQLEDIKVTGLSKVIKEKEVLKDINLSMERGKIYGFYGRNGSGKTMLFRAVCGLIKPTSGEIYIFGKKLGKDISFPESLGLIIESVGFWPQYTGFQNLKFLASIKNIISDDEIKEAIRSVGLDPDDKKIYKKYSLGMKQRLGIAQAIMEKPDLIVLDEPTNALDSEGVSLVRNILLKERDRGAVIMIASHNREDIDLLSDEKYMMDNGRLYKVSEENAK</sequence>
<reference evidence="6 7" key="1">
    <citation type="journal article" date="2018" name="Syst. Appl. Microbiol.">
        <title>Characterization and high-quality draft genome sequence of Herbivorax saccincola A7, an anaerobic, alkaliphilic, thermophilic, cellulolytic, and xylanolytic bacterium.</title>
        <authorList>
            <person name="Aikawa S."/>
            <person name="Baramee S."/>
            <person name="Sermsathanaswadi J."/>
            <person name="Thianheng P."/>
            <person name="Tachaapaikoon C."/>
            <person name="Shikata A."/>
            <person name="Waeonukul R."/>
            <person name="Pason P."/>
            <person name="Ratanakhanokchai K."/>
            <person name="Kosugi A."/>
        </authorList>
    </citation>
    <scope>NUCLEOTIDE SEQUENCE [LARGE SCALE GENOMIC DNA]</scope>
    <source>
        <strain evidence="6 7">A7</strain>
    </source>
</reference>
<dbReference type="Gene3D" id="3.40.50.300">
    <property type="entry name" value="P-loop containing nucleotide triphosphate hydrolases"/>
    <property type="match status" value="1"/>
</dbReference>
<proteinExistence type="inferred from homology"/>
<dbReference type="EMBL" id="NEMB01000003">
    <property type="protein sequence ID" value="PQQ65413.1"/>
    <property type="molecule type" value="Genomic_DNA"/>
</dbReference>